<reference evidence="1 2" key="1">
    <citation type="submission" date="2023-07" db="EMBL/GenBank/DDBJ databases">
        <title>Genomic Encyclopedia of Type Strains, Phase IV (KMG-IV): sequencing the most valuable type-strain genomes for metagenomic binning, comparative biology and taxonomic classification.</title>
        <authorList>
            <person name="Goeker M."/>
        </authorList>
    </citation>
    <scope>NUCLEOTIDE SEQUENCE [LARGE SCALE GENOMIC DNA]</scope>
    <source>
        <strain evidence="1 2">DSM 1111</strain>
    </source>
</reference>
<dbReference type="SUPFAM" id="SSF51120">
    <property type="entry name" value="beta-Roll"/>
    <property type="match status" value="1"/>
</dbReference>
<organism evidence="1 2">
    <name type="scientific">Peteryoungia aggregata LMG 23059</name>
    <dbReference type="NCBI Taxonomy" id="1368425"/>
    <lineage>
        <taxon>Bacteria</taxon>
        <taxon>Pseudomonadati</taxon>
        <taxon>Pseudomonadota</taxon>
        <taxon>Alphaproteobacteria</taxon>
        <taxon>Hyphomicrobiales</taxon>
        <taxon>Rhizobiaceae</taxon>
        <taxon>Peteryoungia</taxon>
    </lineage>
</organism>
<dbReference type="EMBL" id="JAUSUW010000013">
    <property type="protein sequence ID" value="MDQ0422827.1"/>
    <property type="molecule type" value="Genomic_DNA"/>
</dbReference>
<evidence type="ECO:0000313" key="2">
    <source>
        <dbReference type="Proteomes" id="UP001238496"/>
    </source>
</evidence>
<keyword evidence="2" id="KW-1185">Reference proteome</keyword>
<sequence length="239" mass="24673">MAAVIQLSSASSNMEGYLNGWASGYSSTYGAFWDEGNGLVTNPLSTTVYEQWGNGATGGNGIYMEGEFQYSRGNLTGTVDSITLGSGFSQSASTGFSVSADLVITPDSTFPSATTDVFDWAIYDLTVNSSLDSLYDYLAAVGTEIHDTAASDVLVGFGGADTFVFTAGNDIVKAGPTGTSGFQDGVDVLDISAWGVTDFSELQISDLGGDAVIESVLGDTITLNGVSSSVLDASDFLFA</sequence>
<proteinExistence type="predicted"/>
<accession>A0ABU0GE04</accession>
<evidence type="ECO:0000313" key="1">
    <source>
        <dbReference type="EMBL" id="MDQ0422827.1"/>
    </source>
</evidence>
<gene>
    <name evidence="1" type="ORF">J2045_003877</name>
</gene>
<protein>
    <submittedName>
        <fullName evidence="1">Uncharacterized protein</fullName>
    </submittedName>
</protein>
<comment type="caution">
    <text evidence="1">The sequence shown here is derived from an EMBL/GenBank/DDBJ whole genome shotgun (WGS) entry which is preliminary data.</text>
</comment>
<dbReference type="InterPro" id="IPR011049">
    <property type="entry name" value="Serralysin-like_metalloprot_C"/>
</dbReference>
<dbReference type="InterPro" id="IPR036912">
    <property type="entry name" value="HasA_haem-bd_sf"/>
</dbReference>
<dbReference type="Gene3D" id="3.30.1500.10">
    <property type="entry name" value="Haem-binding HasA"/>
    <property type="match status" value="1"/>
</dbReference>
<name>A0ABU0GE04_9HYPH</name>
<dbReference type="RefSeq" id="WP_307375864.1">
    <property type="nucleotide sequence ID" value="NZ_JAUSUW010000013.1"/>
</dbReference>
<dbReference type="Proteomes" id="UP001238496">
    <property type="component" value="Unassembled WGS sequence"/>
</dbReference>